<dbReference type="InterPro" id="IPR012678">
    <property type="entry name" value="Ribosomal_uL23/eL15/eS24_sf"/>
</dbReference>
<proteinExistence type="inferred from homology"/>
<dbReference type="GO" id="GO:0044391">
    <property type="term" value="C:ribosomal subunit"/>
    <property type="evidence" value="ECO:0007669"/>
    <property type="project" value="UniProtKB-ARBA"/>
</dbReference>
<keyword evidence="2 4" id="KW-0689">Ribosomal protein</keyword>
<dbReference type="InterPro" id="IPR012677">
    <property type="entry name" value="Nucleotide-bd_a/b_plait_sf"/>
</dbReference>
<evidence type="ECO:0000313" key="4">
    <source>
        <dbReference type="EMBL" id="VFV41478.1"/>
    </source>
</evidence>
<dbReference type="AlphaFoldDB" id="A0A485PAS7"/>
<dbReference type="GO" id="GO:0003735">
    <property type="term" value="F:structural constituent of ribosome"/>
    <property type="evidence" value="ECO:0007669"/>
    <property type="project" value="InterPro"/>
</dbReference>
<organism evidence="4 5">
    <name type="scientific">Lynx pardinus</name>
    <name type="common">Iberian lynx</name>
    <name type="synonym">Felis pardina</name>
    <dbReference type="NCBI Taxonomy" id="191816"/>
    <lineage>
        <taxon>Eukaryota</taxon>
        <taxon>Metazoa</taxon>
        <taxon>Chordata</taxon>
        <taxon>Craniata</taxon>
        <taxon>Vertebrata</taxon>
        <taxon>Euteleostomi</taxon>
        <taxon>Mammalia</taxon>
        <taxon>Eutheria</taxon>
        <taxon>Laurasiatheria</taxon>
        <taxon>Carnivora</taxon>
        <taxon>Feliformia</taxon>
        <taxon>Felidae</taxon>
        <taxon>Felinae</taxon>
        <taxon>Lynx</taxon>
    </lineage>
</organism>
<dbReference type="InterPro" id="IPR013025">
    <property type="entry name" value="Ribosomal_uL23-like"/>
</dbReference>
<accession>A0A485PAS7</accession>
<evidence type="ECO:0000313" key="5">
    <source>
        <dbReference type="Proteomes" id="UP000386466"/>
    </source>
</evidence>
<dbReference type="Gene3D" id="3.30.70.330">
    <property type="match status" value="1"/>
</dbReference>
<name>A0A485PAS7_LYNPA</name>
<evidence type="ECO:0000256" key="3">
    <source>
        <dbReference type="ARBA" id="ARBA00023274"/>
    </source>
</evidence>
<dbReference type="SUPFAM" id="SSF54189">
    <property type="entry name" value="Ribosomal proteins S24e, L23 and L15e"/>
    <property type="match status" value="1"/>
</dbReference>
<dbReference type="EMBL" id="CAAGRJ010030396">
    <property type="protein sequence ID" value="VFV41478.1"/>
    <property type="molecule type" value="Genomic_DNA"/>
</dbReference>
<sequence>MQGEGGPPAKSLGEFHFDSQYTIRVQIKQAVKELYDTDMAKVNTMIRPDEDKKANVQLAPDYDALDVANKIGII</sequence>
<reference evidence="4 5" key="1">
    <citation type="submission" date="2019-01" db="EMBL/GenBank/DDBJ databases">
        <authorList>
            <person name="Alioto T."/>
            <person name="Alioto T."/>
        </authorList>
    </citation>
    <scope>NUCLEOTIDE SEQUENCE [LARGE SCALE GENOMIC DNA]</scope>
</reference>
<keyword evidence="5" id="KW-1185">Reference proteome</keyword>
<gene>
    <name evidence="4" type="ORF">LYPA_23C011911</name>
</gene>
<comment type="similarity">
    <text evidence="1">Belongs to the universal ribosomal protein uL23 family.</text>
</comment>
<dbReference type="PANTHER" id="PTHR11620">
    <property type="entry name" value="60S RIBOSOMAL PROTEIN L23A"/>
    <property type="match status" value="1"/>
</dbReference>
<keyword evidence="3" id="KW-0687">Ribonucleoprotein</keyword>
<dbReference type="GO" id="GO:0006412">
    <property type="term" value="P:translation"/>
    <property type="evidence" value="ECO:0007669"/>
    <property type="project" value="InterPro"/>
</dbReference>
<protein>
    <submittedName>
        <fullName evidence="4">60s ribosomal protein l23a</fullName>
    </submittedName>
</protein>
<evidence type="ECO:0000256" key="1">
    <source>
        <dbReference type="ARBA" id="ARBA00006700"/>
    </source>
</evidence>
<evidence type="ECO:0000256" key="2">
    <source>
        <dbReference type="ARBA" id="ARBA00022980"/>
    </source>
</evidence>
<dbReference type="Proteomes" id="UP000386466">
    <property type="component" value="Unassembled WGS sequence"/>
</dbReference>